<keyword evidence="14" id="KW-1185">Reference proteome</keyword>
<evidence type="ECO:0000256" key="9">
    <source>
        <dbReference type="ARBA" id="ARBA00022977"/>
    </source>
</evidence>
<evidence type="ECO:0000313" key="14">
    <source>
        <dbReference type="Proteomes" id="UP000323144"/>
    </source>
</evidence>
<evidence type="ECO:0000256" key="8">
    <source>
        <dbReference type="ARBA" id="ARBA00022842"/>
    </source>
</evidence>
<name>A0A5B9Y464_9MOLU</name>
<evidence type="ECO:0000256" key="7">
    <source>
        <dbReference type="ARBA" id="ARBA00022723"/>
    </source>
</evidence>
<keyword evidence="11" id="KW-0414">Isoprene biosynthesis</keyword>
<evidence type="ECO:0000313" key="13">
    <source>
        <dbReference type="EMBL" id="QEH61864.1"/>
    </source>
</evidence>
<dbReference type="EMBL" id="CP043026">
    <property type="protein sequence ID" value="QEH61864.1"/>
    <property type="molecule type" value="Genomic_DNA"/>
</dbReference>
<dbReference type="SMART" id="SM00861">
    <property type="entry name" value="Transket_pyr"/>
    <property type="match status" value="1"/>
</dbReference>
<feature type="domain" description="Transketolase-like pyrimidine-binding" evidence="12">
    <location>
        <begin position="255"/>
        <end position="415"/>
    </location>
</feature>
<keyword evidence="9" id="KW-0784">Thiamine biosynthesis</keyword>
<dbReference type="Proteomes" id="UP000323144">
    <property type="component" value="Chromosome"/>
</dbReference>
<comment type="cofactor">
    <cofactor evidence="1">
        <name>Mg(2+)</name>
        <dbReference type="ChEBI" id="CHEBI:18420"/>
    </cofactor>
</comment>
<evidence type="ECO:0000256" key="6">
    <source>
        <dbReference type="ARBA" id="ARBA00022679"/>
    </source>
</evidence>
<evidence type="ECO:0000256" key="1">
    <source>
        <dbReference type="ARBA" id="ARBA00001946"/>
    </source>
</evidence>
<keyword evidence="8" id="KW-0460">Magnesium</keyword>
<evidence type="ECO:0000256" key="11">
    <source>
        <dbReference type="ARBA" id="ARBA00023229"/>
    </source>
</evidence>
<dbReference type="SUPFAM" id="SSF52922">
    <property type="entry name" value="TK C-terminal domain-like"/>
    <property type="match status" value="1"/>
</dbReference>
<accession>A0A5B9Y464</accession>
<dbReference type="Pfam" id="PF02779">
    <property type="entry name" value="Transket_pyr"/>
    <property type="match status" value="1"/>
</dbReference>
<dbReference type="UniPathway" id="UPA00064">
    <property type="reaction ID" value="UER00091"/>
</dbReference>
<dbReference type="PANTHER" id="PTHR43322">
    <property type="entry name" value="1-D-DEOXYXYLULOSE 5-PHOSPHATE SYNTHASE-RELATED"/>
    <property type="match status" value="1"/>
</dbReference>
<reference evidence="13 14" key="1">
    <citation type="submission" date="2019-08" db="EMBL/GenBank/DDBJ databases">
        <title>Complete genome sequence of Spiroplasma chinense CCH (DSM 19755).</title>
        <authorList>
            <person name="Shen H.-Y."/>
            <person name="Lin Y.-C."/>
            <person name="Chou L."/>
            <person name="Kuo C.-H."/>
        </authorList>
    </citation>
    <scope>NUCLEOTIDE SEQUENCE [LARGE SCALE GENOMIC DNA]</scope>
    <source>
        <strain evidence="13 14">CCH</strain>
    </source>
</reference>
<evidence type="ECO:0000256" key="4">
    <source>
        <dbReference type="ARBA" id="ARBA00011738"/>
    </source>
</evidence>
<dbReference type="Pfam" id="PF13292">
    <property type="entry name" value="DXP_synthase_N"/>
    <property type="match status" value="1"/>
</dbReference>
<dbReference type="PANTHER" id="PTHR43322:SF5">
    <property type="entry name" value="1-DEOXY-D-XYLULOSE-5-PHOSPHATE SYNTHASE, CHLOROPLASTIC"/>
    <property type="match status" value="1"/>
</dbReference>
<comment type="pathway">
    <text evidence="2">Metabolic intermediate biosynthesis; 1-deoxy-D-xylulose 5-phosphate biosynthesis; 1-deoxy-D-xylulose 5-phosphate from D-glyceraldehyde 3-phosphate and pyruvate: step 1/1.</text>
</comment>
<dbReference type="Gene3D" id="3.40.50.970">
    <property type="match status" value="2"/>
</dbReference>
<evidence type="ECO:0000256" key="3">
    <source>
        <dbReference type="ARBA" id="ARBA00011081"/>
    </source>
</evidence>
<dbReference type="EC" id="2.2.1.7" evidence="5"/>
<dbReference type="InterPro" id="IPR005475">
    <property type="entry name" value="Transketolase-like_Pyr-bd"/>
</dbReference>
<protein>
    <recommendedName>
        <fullName evidence="5">1-deoxy-D-xylulose-5-phosphate synthase</fullName>
        <ecNumber evidence="5">2.2.1.7</ecNumber>
    </recommendedName>
</protein>
<evidence type="ECO:0000256" key="10">
    <source>
        <dbReference type="ARBA" id="ARBA00023052"/>
    </source>
</evidence>
<comment type="subunit">
    <text evidence="4">Homodimer.</text>
</comment>
<keyword evidence="10" id="KW-0786">Thiamine pyrophosphate</keyword>
<dbReference type="RefSeq" id="WP_166508244.1">
    <property type="nucleotide sequence ID" value="NZ_CP043026.1"/>
</dbReference>
<comment type="similarity">
    <text evidence="3">Belongs to the transketolase family. DXPS subfamily.</text>
</comment>
<evidence type="ECO:0000256" key="2">
    <source>
        <dbReference type="ARBA" id="ARBA00004980"/>
    </source>
</evidence>
<sequence length="543" mass="61454">MLLKDYKGINDLKDLDNQGLEELSQDLRNAIIAENEANGGHLGSNLAVVELTVSLLKHFQDKAKILFDTSYQAYSYKRLTDRFDIFENMHKIDGYSIFQETHEGDPYSGGHTSISAAWASGYKKIDNELVIEVIGDGSLASSIGLGGMLNFASDLKNKGLFILNDNKQGIGINKFNYLNWELIAKGMDFDYIEVQDGHDFDELEKAWKFFESSSKNVFVKVNSEKAKGYKVLTPEQALHYTYPKNYTPSQDKTFISSVEVFVNQLDEILKDKNSYVYMAGMMYAFGLSEVAKKYPGQIIDAGIAEEIAMIEAAAAANLGKKVYLIIASSFFQRTYDQIVHDLIRNNSNLTIIIAGANYSLIGDSHHGIYDLNMYNAFESILIYQPSTVGEFNKALFDLNYKGTKVIRVEDLIENVENKVDLNKWTYDVNVDANKVVIAYGSSYEKLKKYIQENNLNVGLVKAVSLNPIDKDLIQQLVDDNKQIYTYELVFAKNNLASSIRVKFENTLIKDFSFRKNIIGRASDDYIMKNNNLDFDTVFKSIEE</sequence>
<evidence type="ECO:0000259" key="12">
    <source>
        <dbReference type="SMART" id="SM00861"/>
    </source>
</evidence>
<dbReference type="GO" id="GO:0008661">
    <property type="term" value="F:1-deoxy-D-xylulose-5-phosphate synthase activity"/>
    <property type="evidence" value="ECO:0007669"/>
    <property type="project" value="UniProtKB-EC"/>
</dbReference>
<dbReference type="SUPFAM" id="SSF52518">
    <property type="entry name" value="Thiamin diphosphate-binding fold (THDP-binding)"/>
    <property type="match status" value="2"/>
</dbReference>
<dbReference type="InterPro" id="IPR009014">
    <property type="entry name" value="Transketo_C/PFOR_II"/>
</dbReference>
<dbReference type="InterPro" id="IPR029061">
    <property type="entry name" value="THDP-binding"/>
</dbReference>
<evidence type="ECO:0000256" key="5">
    <source>
        <dbReference type="ARBA" id="ARBA00013150"/>
    </source>
</evidence>
<dbReference type="InterPro" id="IPR005477">
    <property type="entry name" value="Dxylulose-5-P_synthase"/>
</dbReference>
<dbReference type="Gene3D" id="3.40.50.920">
    <property type="match status" value="1"/>
</dbReference>
<keyword evidence="7" id="KW-0479">Metal-binding</keyword>
<dbReference type="KEGG" id="schi:SCHIN_v1c06670"/>
<keyword evidence="6" id="KW-0808">Transferase</keyword>
<dbReference type="GO" id="GO:0046872">
    <property type="term" value="F:metal ion binding"/>
    <property type="evidence" value="ECO:0007669"/>
    <property type="project" value="UniProtKB-KW"/>
</dbReference>
<proteinExistence type="inferred from homology"/>
<gene>
    <name evidence="13" type="primary">dxs</name>
    <name evidence="13" type="ORF">SCHIN_v1c06670</name>
</gene>
<organism evidence="13 14">
    <name type="scientific">Spiroplasma chinense</name>
    <dbReference type="NCBI Taxonomy" id="216932"/>
    <lineage>
        <taxon>Bacteria</taxon>
        <taxon>Bacillati</taxon>
        <taxon>Mycoplasmatota</taxon>
        <taxon>Mollicutes</taxon>
        <taxon>Entomoplasmatales</taxon>
        <taxon>Spiroplasmataceae</taxon>
        <taxon>Spiroplasma</taxon>
    </lineage>
</organism>
<dbReference type="GO" id="GO:0016114">
    <property type="term" value="P:terpenoid biosynthetic process"/>
    <property type="evidence" value="ECO:0007669"/>
    <property type="project" value="InterPro"/>
</dbReference>
<dbReference type="GO" id="GO:0009228">
    <property type="term" value="P:thiamine biosynthetic process"/>
    <property type="evidence" value="ECO:0007669"/>
    <property type="project" value="UniProtKB-KW"/>
</dbReference>
<dbReference type="AlphaFoldDB" id="A0A5B9Y464"/>